<evidence type="ECO:0000259" key="4">
    <source>
        <dbReference type="Pfam" id="PF13193"/>
    </source>
</evidence>
<dbReference type="PANTHER" id="PTHR43201:SF5">
    <property type="entry name" value="MEDIUM-CHAIN ACYL-COA LIGASE ACSF2, MITOCHONDRIAL"/>
    <property type="match status" value="1"/>
</dbReference>
<evidence type="ECO:0000259" key="3">
    <source>
        <dbReference type="Pfam" id="PF00501"/>
    </source>
</evidence>
<evidence type="ECO:0000256" key="1">
    <source>
        <dbReference type="ARBA" id="ARBA00006432"/>
    </source>
</evidence>
<organism evidence="5">
    <name type="scientific">marine metagenome</name>
    <dbReference type="NCBI Taxonomy" id="408172"/>
    <lineage>
        <taxon>unclassified sequences</taxon>
        <taxon>metagenomes</taxon>
        <taxon>ecological metagenomes</taxon>
    </lineage>
</organism>
<dbReference type="Gene3D" id="3.40.50.980">
    <property type="match status" value="2"/>
</dbReference>
<dbReference type="Gene3D" id="3.30.300.30">
    <property type="match status" value="1"/>
</dbReference>
<dbReference type="GO" id="GO:0031956">
    <property type="term" value="F:medium-chain fatty acid-CoA ligase activity"/>
    <property type="evidence" value="ECO:0007669"/>
    <property type="project" value="TreeGrafter"/>
</dbReference>
<dbReference type="SUPFAM" id="SSF56801">
    <property type="entry name" value="Acetyl-CoA synthetase-like"/>
    <property type="match status" value="1"/>
</dbReference>
<keyword evidence="2" id="KW-0436">Ligase</keyword>
<protein>
    <recommendedName>
        <fullName evidence="6">Short-chain-fatty-acid--CoA ligase</fullName>
    </recommendedName>
</protein>
<dbReference type="InterPro" id="IPR025110">
    <property type="entry name" value="AMP-bd_C"/>
</dbReference>
<evidence type="ECO:0000256" key="2">
    <source>
        <dbReference type="ARBA" id="ARBA00022598"/>
    </source>
</evidence>
<proteinExistence type="inferred from homology"/>
<dbReference type="PANTHER" id="PTHR43201">
    <property type="entry name" value="ACYL-COA SYNTHETASE"/>
    <property type="match status" value="1"/>
</dbReference>
<feature type="domain" description="AMP-dependent synthetase/ligase" evidence="3">
    <location>
        <begin position="32"/>
        <end position="408"/>
    </location>
</feature>
<dbReference type="EMBL" id="UINC01018798">
    <property type="protein sequence ID" value="SVA79234.1"/>
    <property type="molecule type" value="Genomic_DNA"/>
</dbReference>
<dbReference type="Gene3D" id="2.30.38.10">
    <property type="entry name" value="Luciferase, Domain 3"/>
    <property type="match status" value="1"/>
</dbReference>
<feature type="domain" description="AMP-binding enzyme C-terminal" evidence="4">
    <location>
        <begin position="461"/>
        <end position="538"/>
    </location>
</feature>
<evidence type="ECO:0000313" key="5">
    <source>
        <dbReference type="EMBL" id="SVA79234.1"/>
    </source>
</evidence>
<dbReference type="Pfam" id="PF13193">
    <property type="entry name" value="AMP-binding_C"/>
    <property type="match status" value="1"/>
</dbReference>
<sequence>MRQPDSLTEDGVKQFRQQGYWQGRLFVDLIDSHATVAPDKIAIIEASTQTRLSYQQLRDQTKNLAASLVRLGIGKSDVVSIQAPNWPELVICHLALNRIGAVFLPLHHGFREADIKHLLEHTNAKAFIYPGTYKGFDYRVILENIKDQLPDLQKKVVMRENPLEGELSFEALASDSSWVEQFGDDFLEEHRPDSAESRHIMVSSGTTSKPKCAVYCDDATIFKIVQQYGKFACHLTSDDIAAAIAPAGTGATGYSFPVMAPLLFGGTSVLLEHWSSKTAKTALDLIETYRCTYAVMIPTQLIKLLNIENIEDYDLTCLRFITTAGAKLLPDTALEAERRFSCMIQNLYGTTDAGVATLTSVDDSPQQRLTEGRPPPGQELRIIDSDGRLVKSNEAGEICWRGPNQSYGFFNAPEENEKIWDDDGWYHSGDIGTLDDSGYLTIVGRKKDMIIRGGQNIHPGQIEEIMYRHRKVVEVAVIPVSHEVLGEIACAVILPTSLESPPSLNELNQSILDEGLPVWSQPERVLFVKDFPRNPGGKVDKRALICKLSSLDLSG</sequence>
<dbReference type="AlphaFoldDB" id="A0A381YQL5"/>
<dbReference type="InterPro" id="IPR045851">
    <property type="entry name" value="AMP-bd_C_sf"/>
</dbReference>
<name>A0A381YQL5_9ZZZZ</name>
<reference evidence="5" key="1">
    <citation type="submission" date="2018-05" db="EMBL/GenBank/DDBJ databases">
        <authorList>
            <person name="Lanie J.A."/>
            <person name="Ng W.-L."/>
            <person name="Kazmierczak K.M."/>
            <person name="Andrzejewski T.M."/>
            <person name="Davidsen T.M."/>
            <person name="Wayne K.J."/>
            <person name="Tettelin H."/>
            <person name="Glass J.I."/>
            <person name="Rusch D."/>
            <person name="Podicherti R."/>
            <person name="Tsui H.-C.T."/>
            <person name="Winkler M.E."/>
        </authorList>
    </citation>
    <scope>NUCLEOTIDE SEQUENCE</scope>
</reference>
<dbReference type="GO" id="GO:0006631">
    <property type="term" value="P:fatty acid metabolic process"/>
    <property type="evidence" value="ECO:0007669"/>
    <property type="project" value="TreeGrafter"/>
</dbReference>
<dbReference type="InterPro" id="IPR000873">
    <property type="entry name" value="AMP-dep_synth/lig_dom"/>
</dbReference>
<comment type="similarity">
    <text evidence="1">Belongs to the ATP-dependent AMP-binding enzyme family.</text>
</comment>
<dbReference type="Pfam" id="PF00501">
    <property type="entry name" value="AMP-binding"/>
    <property type="match status" value="1"/>
</dbReference>
<accession>A0A381YQL5</accession>
<gene>
    <name evidence="5" type="ORF">METZ01_LOCUS132088</name>
</gene>
<evidence type="ECO:0008006" key="6">
    <source>
        <dbReference type="Google" id="ProtNLM"/>
    </source>
</evidence>